<dbReference type="RefSeq" id="WP_203821361.1">
    <property type="nucleotide sequence ID" value="NZ_BAAABP010000055.1"/>
</dbReference>
<evidence type="ECO:0000313" key="2">
    <source>
        <dbReference type="Proteomes" id="UP000598174"/>
    </source>
</evidence>
<sequence>MEGLTDGEYLVLAPLEAGEPRPLFEIADDFVRCVVGTLPTIEQIAAVLGPGAVSMAAHRLIEVRRFQFWPMPWPDGVPTTPADLGTAAIWSEHDGDCLVARITEAGLRWL</sequence>
<proteinExistence type="predicted"/>
<name>A0A919MP61_9ACTN</name>
<comment type="caution">
    <text evidence="1">The sequence shown here is derived from an EMBL/GenBank/DDBJ whole genome shotgun (WGS) entry which is preliminary data.</text>
</comment>
<accession>A0A919MP61</accession>
<dbReference type="Proteomes" id="UP000598174">
    <property type="component" value="Unassembled WGS sequence"/>
</dbReference>
<evidence type="ECO:0000313" key="1">
    <source>
        <dbReference type="EMBL" id="GIE14972.1"/>
    </source>
</evidence>
<reference evidence="1" key="1">
    <citation type="submission" date="2021-01" db="EMBL/GenBank/DDBJ databases">
        <title>Whole genome shotgun sequence of Actinoplanes ferrugineus NBRC 15555.</title>
        <authorList>
            <person name="Komaki H."/>
            <person name="Tamura T."/>
        </authorList>
    </citation>
    <scope>NUCLEOTIDE SEQUENCE</scope>
    <source>
        <strain evidence="1">NBRC 15555</strain>
    </source>
</reference>
<organism evidence="1 2">
    <name type="scientific">Paractinoplanes ferrugineus</name>
    <dbReference type="NCBI Taxonomy" id="113564"/>
    <lineage>
        <taxon>Bacteria</taxon>
        <taxon>Bacillati</taxon>
        <taxon>Actinomycetota</taxon>
        <taxon>Actinomycetes</taxon>
        <taxon>Micromonosporales</taxon>
        <taxon>Micromonosporaceae</taxon>
        <taxon>Paractinoplanes</taxon>
    </lineage>
</organism>
<dbReference type="EMBL" id="BOMM01000060">
    <property type="protein sequence ID" value="GIE14972.1"/>
    <property type="molecule type" value="Genomic_DNA"/>
</dbReference>
<gene>
    <name evidence="1" type="ORF">Afe05nite_68120</name>
</gene>
<dbReference type="AlphaFoldDB" id="A0A919MP61"/>
<keyword evidence="2" id="KW-1185">Reference proteome</keyword>
<protein>
    <submittedName>
        <fullName evidence="1">Uncharacterized protein</fullName>
    </submittedName>
</protein>